<comment type="caution">
    <text evidence="2">The sequence shown here is derived from an EMBL/GenBank/DDBJ whole genome shotgun (WGS) entry which is preliminary data.</text>
</comment>
<dbReference type="CDD" id="cd00130">
    <property type="entry name" value="PAS"/>
    <property type="match status" value="1"/>
</dbReference>
<dbReference type="PROSITE" id="PS50112">
    <property type="entry name" value="PAS"/>
    <property type="match status" value="1"/>
</dbReference>
<accession>A0ABQ3TT13</accession>
<dbReference type="InterPro" id="IPR035965">
    <property type="entry name" value="PAS-like_dom_sf"/>
</dbReference>
<sequence>MAEERGMDLRASGLPNDAPVAEAWRQEAITWRNRVMLLLDRLPLPVALCDADGVILLANPAMAAEWGMLSGQMRGRNALDFFRPRATTRLHPIGEAVRLGRRSRYPVEVTWSTAGGVERHGEMDVDPVSDTPDAPPALLLLLRVLGERTDPPAGDVAERPRVSETEARILALTAGGVTTARVAKAVGLTVDGVNYHLGRLSRRWGVRGKTALVARAYALGVLAPGAWPPAAAPEVR</sequence>
<dbReference type="NCBIfam" id="TIGR00229">
    <property type="entry name" value="sensory_box"/>
    <property type="match status" value="1"/>
</dbReference>
<proteinExistence type="predicted"/>
<dbReference type="Pfam" id="PF00196">
    <property type="entry name" value="GerE"/>
    <property type="match status" value="1"/>
</dbReference>
<dbReference type="InterPro" id="IPR036388">
    <property type="entry name" value="WH-like_DNA-bd_sf"/>
</dbReference>
<dbReference type="SUPFAM" id="SSF55785">
    <property type="entry name" value="PYP-like sensor domain (PAS domain)"/>
    <property type="match status" value="1"/>
</dbReference>
<evidence type="ECO:0000259" key="1">
    <source>
        <dbReference type="PROSITE" id="PS50112"/>
    </source>
</evidence>
<dbReference type="SMART" id="SM00421">
    <property type="entry name" value="HTH_LUXR"/>
    <property type="match status" value="1"/>
</dbReference>
<dbReference type="Gene3D" id="1.10.10.10">
    <property type="entry name" value="Winged helix-like DNA-binding domain superfamily/Winged helix DNA-binding domain"/>
    <property type="match status" value="1"/>
</dbReference>
<dbReference type="InterPro" id="IPR013656">
    <property type="entry name" value="PAS_4"/>
</dbReference>
<dbReference type="InterPro" id="IPR016032">
    <property type="entry name" value="Sig_transdc_resp-reg_C-effctor"/>
</dbReference>
<dbReference type="Pfam" id="PF08448">
    <property type="entry name" value="PAS_4"/>
    <property type="match status" value="1"/>
</dbReference>
<dbReference type="InterPro" id="IPR000014">
    <property type="entry name" value="PAS"/>
</dbReference>
<feature type="domain" description="PAS" evidence="1">
    <location>
        <begin position="31"/>
        <end position="84"/>
    </location>
</feature>
<organism evidence="2 3">
    <name type="scientific">Streptomyces hygroscopicus</name>
    <dbReference type="NCBI Taxonomy" id="1912"/>
    <lineage>
        <taxon>Bacteria</taxon>
        <taxon>Bacillati</taxon>
        <taxon>Actinomycetota</taxon>
        <taxon>Actinomycetes</taxon>
        <taxon>Kitasatosporales</taxon>
        <taxon>Streptomycetaceae</taxon>
        <taxon>Streptomyces</taxon>
        <taxon>Streptomyces violaceusniger group</taxon>
    </lineage>
</organism>
<dbReference type="Gene3D" id="3.30.450.20">
    <property type="entry name" value="PAS domain"/>
    <property type="match status" value="1"/>
</dbReference>
<dbReference type="EMBL" id="BNEK01000002">
    <property type="protein sequence ID" value="GHJ26469.1"/>
    <property type="molecule type" value="Genomic_DNA"/>
</dbReference>
<name>A0ABQ3TT13_STRHY</name>
<dbReference type="RefSeq" id="WP_370595059.1">
    <property type="nucleotide sequence ID" value="NZ_BNEK01000002.1"/>
</dbReference>
<keyword evidence="3" id="KW-1185">Reference proteome</keyword>
<dbReference type="Proteomes" id="UP001054854">
    <property type="component" value="Unassembled WGS sequence"/>
</dbReference>
<evidence type="ECO:0000313" key="3">
    <source>
        <dbReference type="Proteomes" id="UP001054854"/>
    </source>
</evidence>
<protein>
    <recommendedName>
        <fullName evidence="1">PAS domain-containing protein</fullName>
    </recommendedName>
</protein>
<gene>
    <name evidence="2" type="ORF">TPA0910_09020</name>
</gene>
<evidence type="ECO:0000313" key="2">
    <source>
        <dbReference type="EMBL" id="GHJ26469.1"/>
    </source>
</evidence>
<reference evidence="2" key="1">
    <citation type="submission" date="2024-05" db="EMBL/GenBank/DDBJ databases">
        <title>Whole genome shotgun sequence of Streptomyces hygroscopicus NBRC 113678.</title>
        <authorList>
            <person name="Komaki H."/>
            <person name="Tamura T."/>
        </authorList>
    </citation>
    <scope>NUCLEOTIDE SEQUENCE</scope>
    <source>
        <strain evidence="2">N11-34</strain>
    </source>
</reference>
<dbReference type="InterPro" id="IPR000792">
    <property type="entry name" value="Tscrpt_reg_LuxR_C"/>
</dbReference>
<dbReference type="SUPFAM" id="SSF46894">
    <property type="entry name" value="C-terminal effector domain of the bipartite response regulators"/>
    <property type="match status" value="1"/>
</dbReference>